<dbReference type="AlphaFoldDB" id="A0A1D9G7K8"/>
<organism evidence="1 2">
    <name type="scientific">Moorena producens (strain JHB)</name>
    <dbReference type="NCBI Taxonomy" id="1454205"/>
    <lineage>
        <taxon>Bacteria</taxon>
        <taxon>Bacillati</taxon>
        <taxon>Cyanobacteriota</taxon>
        <taxon>Cyanophyceae</taxon>
        <taxon>Coleofasciculales</taxon>
        <taxon>Coleofasciculaceae</taxon>
        <taxon>Moorena</taxon>
    </lineage>
</organism>
<dbReference type="EMBL" id="CP017708">
    <property type="protein sequence ID" value="AOY83553.1"/>
    <property type="molecule type" value="Genomic_DNA"/>
</dbReference>
<evidence type="ECO:0000313" key="1">
    <source>
        <dbReference type="EMBL" id="AOY83553.1"/>
    </source>
</evidence>
<protein>
    <submittedName>
        <fullName evidence="1">Uncharacterized protein</fullName>
    </submittedName>
</protein>
<sequence>MKLIYNTKTKKLEAEFNWKIFIVPFSTYQAALGLVKHVVDLVKSPGNLFQNDSEIIQNDSEIIRSIIEEGRKQNVDEMEIEMSRDAAAGINVDGIQGVDVTFGSKGKINYVMKIKYKSDANQAV</sequence>
<name>A0A1D9G7K8_MOOP1</name>
<evidence type="ECO:0000313" key="2">
    <source>
        <dbReference type="Proteomes" id="UP000176944"/>
    </source>
</evidence>
<dbReference type="Proteomes" id="UP000176944">
    <property type="component" value="Chromosome"/>
</dbReference>
<accession>A0A1D9G7K8</accession>
<gene>
    <name evidence="1" type="ORF">BJP36_30185</name>
</gene>
<proteinExistence type="predicted"/>
<reference evidence="2" key="1">
    <citation type="submission" date="2016-10" db="EMBL/GenBank/DDBJ databases">
        <title>Comparative genomics uncovers the prolific and rare metabolic potential of the cyanobacterial genus Moorea.</title>
        <authorList>
            <person name="Leao T."/>
            <person name="Castelao G."/>
            <person name="Korobeynikov A."/>
            <person name="Monroe E.A."/>
            <person name="Podell S."/>
            <person name="Glukhov E."/>
            <person name="Allen E."/>
            <person name="Gerwick W.H."/>
            <person name="Gerwick L."/>
        </authorList>
    </citation>
    <scope>NUCLEOTIDE SEQUENCE [LARGE SCALE GENOMIC DNA]</scope>
    <source>
        <strain evidence="2">JHB</strain>
    </source>
</reference>